<dbReference type="AlphaFoldDB" id="A0A2K3K864"/>
<proteinExistence type="predicted"/>
<reference evidence="1 2" key="2">
    <citation type="journal article" date="2017" name="Front. Plant Sci.">
        <title>Gene Classification and Mining of Molecular Markers Useful in Red Clover (Trifolium pratense) Breeding.</title>
        <authorList>
            <person name="Istvanek J."/>
            <person name="Dluhosova J."/>
            <person name="Dluhos P."/>
            <person name="Patkova L."/>
            <person name="Nedelnik J."/>
            <person name="Repkova J."/>
        </authorList>
    </citation>
    <scope>NUCLEOTIDE SEQUENCE [LARGE SCALE GENOMIC DNA]</scope>
    <source>
        <strain evidence="2">cv. Tatra</strain>
        <tissue evidence="1">Young leaves</tissue>
    </source>
</reference>
<gene>
    <name evidence="1" type="ORF">L195_g061168</name>
</gene>
<name>A0A2K3K864_TRIPR</name>
<accession>A0A2K3K864</accession>
<feature type="non-terminal residue" evidence="1">
    <location>
        <position position="1"/>
    </location>
</feature>
<dbReference type="EMBL" id="ASHM01148171">
    <property type="protein sequence ID" value="PNX62485.1"/>
    <property type="molecule type" value="Genomic_DNA"/>
</dbReference>
<reference evidence="1 2" key="1">
    <citation type="journal article" date="2014" name="Am. J. Bot.">
        <title>Genome assembly and annotation for red clover (Trifolium pratense; Fabaceae).</title>
        <authorList>
            <person name="Istvanek J."/>
            <person name="Jaros M."/>
            <person name="Krenek A."/>
            <person name="Repkova J."/>
        </authorList>
    </citation>
    <scope>NUCLEOTIDE SEQUENCE [LARGE SCALE GENOMIC DNA]</scope>
    <source>
        <strain evidence="2">cv. Tatra</strain>
        <tissue evidence="1">Young leaves</tissue>
    </source>
</reference>
<comment type="caution">
    <text evidence="1">The sequence shown here is derived from an EMBL/GenBank/DDBJ whole genome shotgun (WGS) entry which is preliminary data.</text>
</comment>
<sequence length="95" mass="10886">SSVVINAELDREDHSSIPATTIERRPESLDVRTDPRTKYCTVAEMGALGWGADGRAWVWRRQLRAWEEEMLGECQALLSNISLQAISLDMWQWQP</sequence>
<dbReference type="Proteomes" id="UP000236291">
    <property type="component" value="Unassembled WGS sequence"/>
</dbReference>
<feature type="non-terminal residue" evidence="1">
    <location>
        <position position="95"/>
    </location>
</feature>
<protein>
    <submittedName>
        <fullName evidence="1">YIPF1-like protein</fullName>
    </submittedName>
</protein>
<organism evidence="1 2">
    <name type="scientific">Trifolium pratense</name>
    <name type="common">Red clover</name>
    <dbReference type="NCBI Taxonomy" id="57577"/>
    <lineage>
        <taxon>Eukaryota</taxon>
        <taxon>Viridiplantae</taxon>
        <taxon>Streptophyta</taxon>
        <taxon>Embryophyta</taxon>
        <taxon>Tracheophyta</taxon>
        <taxon>Spermatophyta</taxon>
        <taxon>Magnoliopsida</taxon>
        <taxon>eudicotyledons</taxon>
        <taxon>Gunneridae</taxon>
        <taxon>Pentapetalae</taxon>
        <taxon>rosids</taxon>
        <taxon>fabids</taxon>
        <taxon>Fabales</taxon>
        <taxon>Fabaceae</taxon>
        <taxon>Papilionoideae</taxon>
        <taxon>50 kb inversion clade</taxon>
        <taxon>NPAAA clade</taxon>
        <taxon>Hologalegina</taxon>
        <taxon>IRL clade</taxon>
        <taxon>Trifolieae</taxon>
        <taxon>Trifolium</taxon>
    </lineage>
</organism>
<evidence type="ECO:0000313" key="2">
    <source>
        <dbReference type="Proteomes" id="UP000236291"/>
    </source>
</evidence>
<evidence type="ECO:0000313" key="1">
    <source>
        <dbReference type="EMBL" id="PNX62485.1"/>
    </source>
</evidence>